<feature type="compositionally biased region" description="Low complexity" evidence="1">
    <location>
        <begin position="222"/>
        <end position="237"/>
    </location>
</feature>
<comment type="caution">
    <text evidence="2">The sequence shown here is derived from an EMBL/GenBank/DDBJ whole genome shotgun (WGS) entry which is preliminary data.</text>
</comment>
<evidence type="ECO:0000256" key="1">
    <source>
        <dbReference type="SAM" id="MobiDB-lite"/>
    </source>
</evidence>
<accession>A0AA39NN63</accession>
<organism evidence="2 3">
    <name type="scientific">Armillaria novae-zelandiae</name>
    <dbReference type="NCBI Taxonomy" id="153914"/>
    <lineage>
        <taxon>Eukaryota</taxon>
        <taxon>Fungi</taxon>
        <taxon>Dikarya</taxon>
        <taxon>Basidiomycota</taxon>
        <taxon>Agaricomycotina</taxon>
        <taxon>Agaricomycetes</taxon>
        <taxon>Agaricomycetidae</taxon>
        <taxon>Agaricales</taxon>
        <taxon>Marasmiineae</taxon>
        <taxon>Physalacriaceae</taxon>
        <taxon>Armillaria</taxon>
    </lineage>
</organism>
<evidence type="ECO:0000313" key="3">
    <source>
        <dbReference type="Proteomes" id="UP001175227"/>
    </source>
</evidence>
<evidence type="ECO:0000313" key="2">
    <source>
        <dbReference type="EMBL" id="KAK0468723.1"/>
    </source>
</evidence>
<reference evidence="2" key="1">
    <citation type="submission" date="2023-06" db="EMBL/GenBank/DDBJ databases">
        <authorList>
            <consortium name="Lawrence Berkeley National Laboratory"/>
            <person name="Ahrendt S."/>
            <person name="Sahu N."/>
            <person name="Indic B."/>
            <person name="Wong-Bajracharya J."/>
            <person name="Merenyi Z."/>
            <person name="Ke H.-M."/>
            <person name="Monk M."/>
            <person name="Kocsube S."/>
            <person name="Drula E."/>
            <person name="Lipzen A."/>
            <person name="Balint B."/>
            <person name="Henrissat B."/>
            <person name="Andreopoulos B."/>
            <person name="Martin F.M."/>
            <person name="Harder C.B."/>
            <person name="Rigling D."/>
            <person name="Ford K.L."/>
            <person name="Foster G.D."/>
            <person name="Pangilinan J."/>
            <person name="Papanicolaou A."/>
            <person name="Barry K."/>
            <person name="LaButti K."/>
            <person name="Viragh M."/>
            <person name="Koriabine M."/>
            <person name="Yan M."/>
            <person name="Riley R."/>
            <person name="Champramary S."/>
            <person name="Plett K.L."/>
            <person name="Tsai I.J."/>
            <person name="Slot J."/>
            <person name="Sipos G."/>
            <person name="Plett J."/>
            <person name="Nagy L.G."/>
            <person name="Grigoriev I.V."/>
        </authorList>
    </citation>
    <scope>NUCLEOTIDE SEQUENCE</scope>
    <source>
        <strain evidence="2">ICMP 16352</strain>
    </source>
</reference>
<proteinExistence type="predicted"/>
<dbReference type="AlphaFoldDB" id="A0AA39NN63"/>
<feature type="region of interest" description="Disordered" evidence="1">
    <location>
        <begin position="151"/>
        <end position="196"/>
    </location>
</feature>
<dbReference type="EMBL" id="JAUEPR010000067">
    <property type="protein sequence ID" value="KAK0468723.1"/>
    <property type="molecule type" value="Genomic_DNA"/>
</dbReference>
<feature type="compositionally biased region" description="Basic and acidic residues" evidence="1">
    <location>
        <begin position="210"/>
        <end position="221"/>
    </location>
</feature>
<feature type="region of interest" description="Disordered" evidence="1">
    <location>
        <begin position="210"/>
        <end position="287"/>
    </location>
</feature>
<dbReference type="Proteomes" id="UP001175227">
    <property type="component" value="Unassembled WGS sequence"/>
</dbReference>
<keyword evidence="3" id="KW-1185">Reference proteome</keyword>
<name>A0AA39NN63_9AGAR</name>
<sequence>MSFLDLHKLWSKVTPLFSVGSQLRVPVIQHMIILKQVAPIAIGLLKDSCHASGARYQEFTINLGHSLSLVTADLPVDHYCAEWDNLSLTAHESARVCCLKHSEPFPVIEDLSPKKSKPKTKTVHKVLQSVEIVARKPMLVRKIPDPIIYLEDEEPGVDESSKDSGEDSFEEPPRPVKLPPAPNSPVVGRLKAGPSKNSVAAVFEKDKVPPIEKAPPAKKDAASAAAKKVTTKAGKADPWNRSGKHKHDKDITVAEGQASTSNVRATMTPAPQTASEKAPPAKKAKGMSKEEKAELSRKAAAQVPSRDIGFKDVDLHIVRATDVSWLATTDMDPNLPCSLCLMGTQTKPCEFLSWGIACGNWQHGKKVVCLFKATPHERYRAHVSIAPFTKHTPDNLHRQIHMASHLVKAFDTAVEAAGCLAELLHHQVAKIEKIV</sequence>
<feature type="compositionally biased region" description="Polar residues" evidence="1">
    <location>
        <begin position="257"/>
        <end position="275"/>
    </location>
</feature>
<protein>
    <submittedName>
        <fullName evidence="2">Uncharacterized protein</fullName>
    </submittedName>
</protein>
<gene>
    <name evidence="2" type="ORF">IW261DRAFT_1573462</name>
</gene>